<accession>A0A0H5QIE4</accession>
<reference evidence="3" key="1">
    <citation type="submission" date="2015-04" db="EMBL/GenBank/DDBJ databases">
        <title>The genome sequence of the plant pathogenic Rhizarian Plasmodiophora brassicae reveals insights in its biotrophic life cycle and the origin of chitin synthesis.</title>
        <authorList>
            <person name="Schwelm A."/>
            <person name="Fogelqvist J."/>
            <person name="Knaust A."/>
            <person name="Julke S."/>
            <person name="Lilja T."/>
            <person name="Dhandapani V."/>
            <person name="Bonilla-Rosso G."/>
            <person name="Karlsson M."/>
            <person name="Shevchenko A."/>
            <person name="Choi S.R."/>
            <person name="Kim H.G."/>
            <person name="Park J.Y."/>
            <person name="Lim Y.P."/>
            <person name="Ludwig-Muller J."/>
            <person name="Dixelius C."/>
        </authorList>
    </citation>
    <scope>NUCLEOTIDE SEQUENCE</scope>
    <source>
        <tissue evidence="3">Potato root galls</tissue>
    </source>
</reference>
<keyword evidence="2" id="KW-0812">Transmembrane</keyword>
<dbReference type="AlphaFoldDB" id="A0A0H5QIE4"/>
<keyword evidence="2" id="KW-0472">Membrane</keyword>
<sequence>MQWPTSEINSTNIPGNLRSFTLTHCPMMRFLTTSSVLVFLTVSGFTVLQVKSSIDSALTSKEIKTLLVEIRNEMKEMNLEVQEMKLEVQEMNPEAQVTTNPDTG</sequence>
<protein>
    <submittedName>
        <fullName evidence="3">Uncharacterized protein</fullName>
    </submittedName>
</protein>
<keyword evidence="2" id="KW-1133">Transmembrane helix</keyword>
<feature type="transmembrane region" description="Helical" evidence="2">
    <location>
        <begin position="27"/>
        <end position="48"/>
    </location>
</feature>
<evidence type="ECO:0000256" key="2">
    <source>
        <dbReference type="SAM" id="Phobius"/>
    </source>
</evidence>
<feature type="coiled-coil region" evidence="1">
    <location>
        <begin position="60"/>
        <end position="87"/>
    </location>
</feature>
<evidence type="ECO:0000256" key="1">
    <source>
        <dbReference type="SAM" id="Coils"/>
    </source>
</evidence>
<organism evidence="3">
    <name type="scientific">Spongospora subterranea</name>
    <dbReference type="NCBI Taxonomy" id="70186"/>
    <lineage>
        <taxon>Eukaryota</taxon>
        <taxon>Sar</taxon>
        <taxon>Rhizaria</taxon>
        <taxon>Endomyxa</taxon>
        <taxon>Phytomyxea</taxon>
        <taxon>Plasmodiophorida</taxon>
        <taxon>Plasmodiophoridae</taxon>
        <taxon>Spongospora</taxon>
    </lineage>
</organism>
<name>A0A0H5QIE4_9EUKA</name>
<evidence type="ECO:0000313" key="3">
    <source>
        <dbReference type="EMBL" id="CRZ01820.1"/>
    </source>
</evidence>
<dbReference type="EMBL" id="HACM01001378">
    <property type="protein sequence ID" value="CRZ01820.1"/>
    <property type="molecule type" value="Transcribed_RNA"/>
</dbReference>
<keyword evidence="1" id="KW-0175">Coiled coil</keyword>
<proteinExistence type="predicted"/>